<dbReference type="EMBL" id="MBFR01000038">
    <property type="protein sequence ID" value="PVU96220.1"/>
    <property type="molecule type" value="Genomic_DNA"/>
</dbReference>
<dbReference type="Gene3D" id="2.60.120.260">
    <property type="entry name" value="Galactose-binding domain-like"/>
    <property type="match status" value="1"/>
</dbReference>
<accession>A0A2T9YV46</accession>
<comment type="caution">
    <text evidence="1">The sequence shown here is derived from an EMBL/GenBank/DDBJ whole genome shotgun (WGS) entry which is preliminary data.</text>
</comment>
<evidence type="ECO:0008006" key="3">
    <source>
        <dbReference type="Google" id="ProtNLM"/>
    </source>
</evidence>
<organism evidence="1 2">
    <name type="scientific">Smittium simulii</name>
    <dbReference type="NCBI Taxonomy" id="133385"/>
    <lineage>
        <taxon>Eukaryota</taxon>
        <taxon>Fungi</taxon>
        <taxon>Fungi incertae sedis</taxon>
        <taxon>Zoopagomycota</taxon>
        <taxon>Kickxellomycotina</taxon>
        <taxon>Harpellomycetes</taxon>
        <taxon>Harpellales</taxon>
        <taxon>Legeriomycetaceae</taxon>
        <taxon>Smittium</taxon>
    </lineage>
</organism>
<protein>
    <recommendedName>
        <fullName evidence="3">SUN domain-containing protein</fullName>
    </recommendedName>
</protein>
<reference evidence="1 2" key="1">
    <citation type="journal article" date="2018" name="MBio">
        <title>Comparative Genomics Reveals the Core Gene Toolbox for the Fungus-Insect Symbiosis.</title>
        <authorList>
            <person name="Wang Y."/>
            <person name="Stata M."/>
            <person name="Wang W."/>
            <person name="Stajich J.E."/>
            <person name="White M.M."/>
            <person name="Moncalvo J.M."/>
        </authorList>
    </citation>
    <scope>NUCLEOTIDE SEQUENCE [LARGE SCALE GENOMIC DNA]</scope>
    <source>
        <strain evidence="1 2">SWE-8-4</strain>
    </source>
</reference>
<proteinExistence type="predicted"/>
<keyword evidence="2" id="KW-1185">Reference proteome</keyword>
<dbReference type="SUPFAM" id="SSF49785">
    <property type="entry name" value="Galactose-binding domain-like"/>
    <property type="match status" value="1"/>
</dbReference>
<evidence type="ECO:0000313" key="1">
    <source>
        <dbReference type="EMBL" id="PVU96220.1"/>
    </source>
</evidence>
<gene>
    <name evidence="1" type="ORF">BB561_001314</name>
</gene>
<dbReference type="AlphaFoldDB" id="A0A2T9YV46"/>
<sequence>MSQSPVQQVSRDLTETIVNIKVSSVLNRNTREYGKKHLTDKHLETCWNSEQGSSQYIAFEFAQPQVVNKLYITFQGGFAGKSVELNGILSAEQLKESAATNAETIPASKQSSTVLLGILYPQDSNSNQALEFKNTKAFTKYKIVFPESTDFYGRITIYSLQIHGY</sequence>
<name>A0A2T9YV46_9FUNG</name>
<dbReference type="STRING" id="133385.A0A2T9YV46"/>
<evidence type="ECO:0000313" key="2">
    <source>
        <dbReference type="Proteomes" id="UP000245383"/>
    </source>
</evidence>
<dbReference type="InterPro" id="IPR008979">
    <property type="entry name" value="Galactose-bd-like_sf"/>
</dbReference>
<dbReference type="OrthoDB" id="10052260at2759"/>
<dbReference type="Proteomes" id="UP000245383">
    <property type="component" value="Unassembled WGS sequence"/>
</dbReference>